<feature type="repeat" description="ANK" evidence="1">
    <location>
        <begin position="70"/>
        <end position="102"/>
    </location>
</feature>
<dbReference type="Gene3D" id="1.25.40.20">
    <property type="entry name" value="Ankyrin repeat-containing domain"/>
    <property type="match status" value="1"/>
</dbReference>
<feature type="compositionally biased region" description="Basic residues" evidence="3">
    <location>
        <begin position="252"/>
        <end position="262"/>
    </location>
</feature>
<dbReference type="CDD" id="cd09519">
    <property type="entry name" value="SAM_ANKS3"/>
    <property type="match status" value="1"/>
</dbReference>
<dbReference type="InterPro" id="IPR013761">
    <property type="entry name" value="SAM/pointed_sf"/>
</dbReference>
<evidence type="ECO:0000256" key="2">
    <source>
        <dbReference type="SAM" id="Coils"/>
    </source>
</evidence>
<protein>
    <submittedName>
        <fullName evidence="5">Ankyrin repeat and SAM domain-containing protein 3</fullName>
    </submittedName>
</protein>
<dbReference type="InterPro" id="IPR002110">
    <property type="entry name" value="Ankyrin_rpt"/>
</dbReference>
<dbReference type="EMBL" id="CACVKT020000204">
    <property type="protein sequence ID" value="CAC5357463.1"/>
    <property type="molecule type" value="Genomic_DNA"/>
</dbReference>
<dbReference type="PANTHER" id="PTHR24184">
    <property type="entry name" value="SI:CH211-189E2.2"/>
    <property type="match status" value="1"/>
</dbReference>
<dbReference type="InterPro" id="IPR047238">
    <property type="entry name" value="ANKS3_SAM"/>
</dbReference>
<name>A0A6J7ZY19_MYTCO</name>
<keyword evidence="1" id="KW-0040">ANK repeat</keyword>
<evidence type="ECO:0000256" key="1">
    <source>
        <dbReference type="PROSITE-ProRule" id="PRU00023"/>
    </source>
</evidence>
<dbReference type="GO" id="GO:0005929">
    <property type="term" value="C:cilium"/>
    <property type="evidence" value="ECO:0007669"/>
    <property type="project" value="TreeGrafter"/>
</dbReference>
<dbReference type="AlphaFoldDB" id="A0A6J7ZY19"/>
<dbReference type="Pfam" id="PF12796">
    <property type="entry name" value="Ank_2"/>
    <property type="match status" value="1"/>
</dbReference>
<keyword evidence="2" id="KW-0175">Coiled coil</keyword>
<feature type="repeat" description="ANK" evidence="1">
    <location>
        <begin position="170"/>
        <end position="202"/>
    </location>
</feature>
<dbReference type="OrthoDB" id="539213at2759"/>
<keyword evidence="6" id="KW-1185">Reference proteome</keyword>
<feature type="coiled-coil region" evidence="2">
    <location>
        <begin position="611"/>
        <end position="638"/>
    </location>
</feature>
<dbReference type="PROSITE" id="PS50105">
    <property type="entry name" value="SAM_DOMAIN"/>
    <property type="match status" value="1"/>
</dbReference>
<sequence>MTTADVQYEASDESSENELLERSLSVWHGWDVKDESSIPLDLHTASSIGHYDSVKSFISRKVDLDKKNRGGWTPLMYACYIGHDNIVNLLLEASVGVNEQNNKGQTPLMLAASCGNESVAYFVYQQGGDLEARDRKGWTALFHATYAGHQNVVKFLLEQGAHINAVEPIHGLTPFMEAAAEGHEKIVQLFLQHRAHINAKSYKNETARSLALVYNHVAIVNLIDNALRPGVSLRSEPGLDGDLSSSDDNLPQKRRHQSRRSNNKGGPSIRDGPEAIARLIDRSRNPPTSTGDTCVPKGYVSFPQPTEETTPQLSYRDVTSPINMQDYALDSSGGRDSCDNDPDDDGNAFSKTGALTIKSSSGSSGGLMSALGLSRDNSVDSDDYQPHSSISSHDGSIGGAMGNLSLGGSTGSLNGSALSPASSINFDLQQNKDVRTANVPQDNNAYKMTPSDILANQGKTTLENRGNVKPRDIGINYSNQNVVNNGATIDDYNKKGFPNIGADFGAQLGQLFPQNPAARTDQPFFKQGEGNKTEYPEDLHTLLEQLSLTKYLPVFEEQEINLEVFLSLTDNDLKEIGIQLFGPRKKLTNAIARWHSQAPMAISNQLEQAYADRLEGQLQEMAVQLHKAYEQVETVKAQVLQEQQIRSVTETCLTEERAVWHHVQRLIVDTRKKCEEMKESLRKLKHIQCDIKAKLLPDWRDDKKSQQIVKSDINSSDQSAIRDNISLDDRSRTSTNDRAYTELLIKKTEQYTKELQKCISSVTMTTDRLLGRTSQNRDGGYT</sequence>
<evidence type="ECO:0000256" key="3">
    <source>
        <dbReference type="SAM" id="MobiDB-lite"/>
    </source>
</evidence>
<feature type="repeat" description="ANK" evidence="1">
    <location>
        <begin position="136"/>
        <end position="168"/>
    </location>
</feature>
<feature type="region of interest" description="Disordered" evidence="3">
    <location>
        <begin position="235"/>
        <end position="397"/>
    </location>
</feature>
<dbReference type="Pfam" id="PF13637">
    <property type="entry name" value="Ank_4"/>
    <property type="match status" value="1"/>
</dbReference>
<reference evidence="5 6" key="1">
    <citation type="submission" date="2020-06" db="EMBL/GenBank/DDBJ databases">
        <authorList>
            <person name="Li R."/>
            <person name="Bekaert M."/>
        </authorList>
    </citation>
    <scope>NUCLEOTIDE SEQUENCE [LARGE SCALE GENOMIC DNA]</scope>
    <source>
        <strain evidence="6">wild</strain>
    </source>
</reference>
<evidence type="ECO:0000313" key="6">
    <source>
        <dbReference type="Proteomes" id="UP000507470"/>
    </source>
</evidence>
<proteinExistence type="predicted"/>
<dbReference type="InterPro" id="IPR036770">
    <property type="entry name" value="Ankyrin_rpt-contain_sf"/>
</dbReference>
<gene>
    <name evidence="5" type="ORF">MCOR_1128</name>
</gene>
<evidence type="ECO:0000259" key="4">
    <source>
        <dbReference type="PROSITE" id="PS50105"/>
    </source>
</evidence>
<dbReference type="InterPro" id="IPR001660">
    <property type="entry name" value="SAM"/>
</dbReference>
<dbReference type="PROSITE" id="PS50088">
    <property type="entry name" value="ANK_REPEAT"/>
    <property type="match status" value="4"/>
</dbReference>
<accession>A0A6J7ZY19</accession>
<dbReference type="SMART" id="SM00454">
    <property type="entry name" value="SAM"/>
    <property type="match status" value="1"/>
</dbReference>
<dbReference type="PRINTS" id="PR01415">
    <property type="entry name" value="ANKYRIN"/>
</dbReference>
<organism evidence="5 6">
    <name type="scientific">Mytilus coruscus</name>
    <name type="common">Sea mussel</name>
    <dbReference type="NCBI Taxonomy" id="42192"/>
    <lineage>
        <taxon>Eukaryota</taxon>
        <taxon>Metazoa</taxon>
        <taxon>Spiralia</taxon>
        <taxon>Lophotrochozoa</taxon>
        <taxon>Mollusca</taxon>
        <taxon>Bivalvia</taxon>
        <taxon>Autobranchia</taxon>
        <taxon>Pteriomorphia</taxon>
        <taxon>Mytilida</taxon>
        <taxon>Mytiloidea</taxon>
        <taxon>Mytilidae</taxon>
        <taxon>Mytilinae</taxon>
        <taxon>Mytilus</taxon>
    </lineage>
</organism>
<feature type="domain" description="SAM" evidence="4">
    <location>
        <begin position="537"/>
        <end position="597"/>
    </location>
</feature>
<evidence type="ECO:0000313" key="5">
    <source>
        <dbReference type="EMBL" id="CAC5357463.1"/>
    </source>
</evidence>
<dbReference type="PANTHER" id="PTHR24184:SF6">
    <property type="entry name" value="ANKYRIN REPEAT AND SAM DOMAIN-CONTAINING PROTEIN 3"/>
    <property type="match status" value="1"/>
</dbReference>
<feature type="repeat" description="ANK" evidence="1">
    <location>
        <begin position="103"/>
        <end position="135"/>
    </location>
</feature>
<dbReference type="SMART" id="SM00248">
    <property type="entry name" value="ANK"/>
    <property type="match status" value="5"/>
</dbReference>
<dbReference type="SUPFAM" id="SSF47769">
    <property type="entry name" value="SAM/Pointed domain"/>
    <property type="match status" value="1"/>
</dbReference>
<dbReference type="Proteomes" id="UP000507470">
    <property type="component" value="Unassembled WGS sequence"/>
</dbReference>
<dbReference type="PROSITE" id="PS50297">
    <property type="entry name" value="ANK_REP_REGION"/>
    <property type="match status" value="4"/>
</dbReference>
<feature type="compositionally biased region" description="Low complexity" evidence="3">
    <location>
        <begin position="238"/>
        <end position="248"/>
    </location>
</feature>
<feature type="compositionally biased region" description="Polar residues" evidence="3">
    <location>
        <begin position="303"/>
        <end position="313"/>
    </location>
</feature>
<dbReference type="Gene3D" id="1.10.150.50">
    <property type="entry name" value="Transcription Factor, Ets-1"/>
    <property type="match status" value="1"/>
</dbReference>
<dbReference type="Pfam" id="PF00536">
    <property type="entry name" value="SAM_1"/>
    <property type="match status" value="1"/>
</dbReference>
<feature type="compositionally biased region" description="Low complexity" evidence="3">
    <location>
        <begin position="359"/>
        <end position="374"/>
    </location>
</feature>
<dbReference type="SUPFAM" id="SSF48403">
    <property type="entry name" value="Ankyrin repeat"/>
    <property type="match status" value="1"/>
</dbReference>